<dbReference type="HOGENOM" id="CLU_010866_0_0_1"/>
<dbReference type="OrthoDB" id="3251015at2759"/>
<organism evidence="1 2">
    <name type="scientific">Laccaria amethystina LaAM-08-1</name>
    <dbReference type="NCBI Taxonomy" id="1095629"/>
    <lineage>
        <taxon>Eukaryota</taxon>
        <taxon>Fungi</taxon>
        <taxon>Dikarya</taxon>
        <taxon>Basidiomycota</taxon>
        <taxon>Agaricomycotina</taxon>
        <taxon>Agaricomycetes</taxon>
        <taxon>Agaricomycetidae</taxon>
        <taxon>Agaricales</taxon>
        <taxon>Agaricineae</taxon>
        <taxon>Hydnangiaceae</taxon>
        <taxon>Laccaria</taxon>
    </lineage>
</organism>
<evidence type="ECO:0000313" key="1">
    <source>
        <dbReference type="EMBL" id="KIK04953.1"/>
    </source>
</evidence>
<accession>A0A0C9YAC3</accession>
<evidence type="ECO:0000313" key="2">
    <source>
        <dbReference type="Proteomes" id="UP000054477"/>
    </source>
</evidence>
<name>A0A0C9YAC3_9AGAR</name>
<gene>
    <name evidence="1" type="ORF">K443DRAFT_92029</name>
</gene>
<dbReference type="AlphaFoldDB" id="A0A0C9YAC3"/>
<protein>
    <submittedName>
        <fullName evidence="1">Uncharacterized protein</fullName>
    </submittedName>
</protein>
<proteinExistence type="predicted"/>
<keyword evidence="2" id="KW-1185">Reference proteome</keyword>
<dbReference type="Proteomes" id="UP000054477">
    <property type="component" value="Unassembled WGS sequence"/>
</dbReference>
<reference evidence="2" key="2">
    <citation type="submission" date="2015-01" db="EMBL/GenBank/DDBJ databases">
        <title>Evolutionary Origins and Diversification of the Mycorrhizal Mutualists.</title>
        <authorList>
            <consortium name="DOE Joint Genome Institute"/>
            <consortium name="Mycorrhizal Genomics Consortium"/>
            <person name="Kohler A."/>
            <person name="Kuo A."/>
            <person name="Nagy L.G."/>
            <person name="Floudas D."/>
            <person name="Copeland A."/>
            <person name="Barry K.W."/>
            <person name="Cichocki N."/>
            <person name="Veneault-Fourrey C."/>
            <person name="LaButti K."/>
            <person name="Lindquist E.A."/>
            <person name="Lipzen A."/>
            <person name="Lundell T."/>
            <person name="Morin E."/>
            <person name="Murat C."/>
            <person name="Riley R."/>
            <person name="Ohm R."/>
            <person name="Sun H."/>
            <person name="Tunlid A."/>
            <person name="Henrissat B."/>
            <person name="Grigoriev I.V."/>
            <person name="Hibbett D.S."/>
            <person name="Martin F."/>
        </authorList>
    </citation>
    <scope>NUCLEOTIDE SEQUENCE [LARGE SCALE GENOMIC DNA]</scope>
    <source>
        <strain evidence="2">LaAM-08-1</strain>
    </source>
</reference>
<dbReference type="EMBL" id="KN838564">
    <property type="protein sequence ID" value="KIK04953.1"/>
    <property type="molecule type" value="Genomic_DNA"/>
</dbReference>
<sequence length="673" mass="75451">MAWLNSSLMRYSAEKRILPDTQVAAQPGVQTRDLMSYLSGVRCWANRHKQQVFALKRDQKKGFDHLSPEGFYDADPDALVLTTGSMLRDDPHLTDAKHSLLVAMVEATDDSYIFTKTLESLRRNALAMERFQYAYGWLTQWAKSRAYVLAASENYPDVVKFQSVSTGRGVNPLDITEHDVALVKDDLDFLRTKVNDPASRFAELKDFIEGFQFPTVVGRLPITLIRKIVSQNIVSRCRALLSLQPVKQSDADALDRLVVHKVHDALGFPFQPSTPIATLPVSYHGFDFPSIARINAAITVNGISLTGAATGRKSMVLKVPGRNISILHGEQIGLIISLILAGNDVADDLVTVLTDHLNSVRLIDDSRTSVSQVPRLCYMNGRSYYRWILSLVSRRHVAINYTAGHSGGSSLEAKMNDEADFLATSSQKFISELSQSPIPSFFMNDYTLHSELDGWIESNTMHFIEILLARKSASTLGIGHDLRMSTWAHDPGPPPDFPYTKAVSAHSAAVQLYARSGQLATEDVLYRRGKRKDDLCSFGCEVTGNMHHIFVNCMQYSRWRDDANRELVERTELKLTNMKIEGAVRDGLLATAKSLFSDSTAVWPLHHSLFYLGQIPNLDLLISREAGIGEMEYRRLRAHISSDWHTASIRLAGRIFGDYQRKMAVLNNCTRRR</sequence>
<reference evidence="1 2" key="1">
    <citation type="submission" date="2014-04" db="EMBL/GenBank/DDBJ databases">
        <authorList>
            <consortium name="DOE Joint Genome Institute"/>
            <person name="Kuo A."/>
            <person name="Kohler A."/>
            <person name="Nagy L.G."/>
            <person name="Floudas D."/>
            <person name="Copeland A."/>
            <person name="Barry K.W."/>
            <person name="Cichocki N."/>
            <person name="Veneault-Fourrey C."/>
            <person name="LaButti K."/>
            <person name="Lindquist E.A."/>
            <person name="Lipzen A."/>
            <person name="Lundell T."/>
            <person name="Morin E."/>
            <person name="Murat C."/>
            <person name="Sun H."/>
            <person name="Tunlid A."/>
            <person name="Henrissat B."/>
            <person name="Grigoriev I.V."/>
            <person name="Hibbett D.S."/>
            <person name="Martin F."/>
            <person name="Nordberg H.P."/>
            <person name="Cantor M.N."/>
            <person name="Hua S.X."/>
        </authorList>
    </citation>
    <scope>NUCLEOTIDE SEQUENCE [LARGE SCALE GENOMIC DNA]</scope>
    <source>
        <strain evidence="1 2">LaAM-08-1</strain>
    </source>
</reference>